<feature type="non-terminal residue" evidence="2">
    <location>
        <position position="1"/>
    </location>
</feature>
<gene>
    <name evidence="2" type="primary">ORF161855</name>
</gene>
<accession>A0A0B7B6Z2</accession>
<evidence type="ECO:0000313" key="2">
    <source>
        <dbReference type="EMBL" id="CEK87870.1"/>
    </source>
</evidence>
<dbReference type="EMBL" id="HACG01041005">
    <property type="protein sequence ID" value="CEK87870.1"/>
    <property type="molecule type" value="Transcribed_RNA"/>
</dbReference>
<dbReference type="AlphaFoldDB" id="A0A0B7B6Z2"/>
<protein>
    <submittedName>
        <fullName evidence="2">Uncharacterized protein</fullName>
    </submittedName>
</protein>
<name>A0A0B7B6Z2_9EUPU</name>
<feature type="compositionally biased region" description="Basic and acidic residues" evidence="1">
    <location>
        <begin position="18"/>
        <end position="27"/>
    </location>
</feature>
<organism evidence="2">
    <name type="scientific">Arion vulgaris</name>
    <dbReference type="NCBI Taxonomy" id="1028688"/>
    <lineage>
        <taxon>Eukaryota</taxon>
        <taxon>Metazoa</taxon>
        <taxon>Spiralia</taxon>
        <taxon>Lophotrochozoa</taxon>
        <taxon>Mollusca</taxon>
        <taxon>Gastropoda</taxon>
        <taxon>Heterobranchia</taxon>
        <taxon>Euthyneura</taxon>
        <taxon>Panpulmonata</taxon>
        <taxon>Eupulmonata</taxon>
        <taxon>Stylommatophora</taxon>
        <taxon>Helicina</taxon>
        <taxon>Arionoidea</taxon>
        <taxon>Arionidae</taxon>
        <taxon>Arion</taxon>
    </lineage>
</organism>
<sequence>QVCPPVCLKSDKTCLYDGDTDNKESRYPHKNQSGSPRLLNSYPANTEEGFSLPVVSWG</sequence>
<feature type="region of interest" description="Disordered" evidence="1">
    <location>
        <begin position="18"/>
        <end position="45"/>
    </location>
</feature>
<proteinExistence type="predicted"/>
<reference evidence="2" key="1">
    <citation type="submission" date="2014-12" db="EMBL/GenBank/DDBJ databases">
        <title>Insight into the proteome of Arion vulgaris.</title>
        <authorList>
            <person name="Aradska J."/>
            <person name="Bulat T."/>
            <person name="Smidak R."/>
            <person name="Sarate P."/>
            <person name="Gangsoo J."/>
            <person name="Sialana F."/>
            <person name="Bilban M."/>
            <person name="Lubec G."/>
        </authorList>
    </citation>
    <scope>NUCLEOTIDE SEQUENCE</scope>
    <source>
        <tissue evidence="2">Skin</tissue>
    </source>
</reference>
<evidence type="ECO:0000256" key="1">
    <source>
        <dbReference type="SAM" id="MobiDB-lite"/>
    </source>
</evidence>